<dbReference type="InterPro" id="IPR017452">
    <property type="entry name" value="GPCR_Rhodpsn_7TM"/>
</dbReference>
<evidence type="ECO:0000256" key="2">
    <source>
        <dbReference type="ARBA" id="ARBA00010663"/>
    </source>
</evidence>
<name>A0A8J2W174_9NEOP</name>
<dbReference type="InterPro" id="IPR000276">
    <property type="entry name" value="GPCR_Rhodpsn"/>
</dbReference>
<gene>
    <name evidence="12" type="ORF">DCHRY22_LOCUS4634</name>
</gene>
<sequence>MAPRVILAILYVIILSKIHLSIGNNHSRENIQDKNVDDLDTTLLNRSDEATTENVDNNDDEIPCVTDPTLCIETKEGYVEKTHEFPLMLMTVAYWHIVKFLWRSNNNLEQIQLHQLRRNVQTNRFAARRPKIALIHANAFAKRQLRSHREAAKMLVAVVTMFALCFFPVHLLCVLRIVYNVQHSDMMTVVTLISHVMCYVNAAVNPLIYNCMSGKYRNEFYRTYCKFFRCCIPPDDITAPESSRARDNQDTI</sequence>
<dbReference type="GO" id="GO:0005886">
    <property type="term" value="C:plasma membrane"/>
    <property type="evidence" value="ECO:0007669"/>
    <property type="project" value="TreeGrafter"/>
</dbReference>
<comment type="caution">
    <text evidence="12">The sequence shown here is derived from an EMBL/GenBank/DDBJ whole genome shotgun (WGS) entry which is preliminary data.</text>
</comment>
<feature type="signal peptide" evidence="10">
    <location>
        <begin position="1"/>
        <end position="23"/>
    </location>
</feature>
<keyword evidence="3 9" id="KW-0812">Transmembrane</keyword>
<accession>A0A8J2W174</accession>
<organism evidence="12 13">
    <name type="scientific">Danaus chrysippus</name>
    <name type="common">African queen</name>
    <dbReference type="NCBI Taxonomy" id="151541"/>
    <lineage>
        <taxon>Eukaryota</taxon>
        <taxon>Metazoa</taxon>
        <taxon>Ecdysozoa</taxon>
        <taxon>Arthropoda</taxon>
        <taxon>Hexapoda</taxon>
        <taxon>Insecta</taxon>
        <taxon>Pterygota</taxon>
        <taxon>Neoptera</taxon>
        <taxon>Endopterygota</taxon>
        <taxon>Lepidoptera</taxon>
        <taxon>Glossata</taxon>
        <taxon>Ditrysia</taxon>
        <taxon>Papilionoidea</taxon>
        <taxon>Nymphalidae</taxon>
        <taxon>Danainae</taxon>
        <taxon>Danaini</taxon>
        <taxon>Danaina</taxon>
        <taxon>Danaus</taxon>
        <taxon>Anosia</taxon>
    </lineage>
</organism>
<evidence type="ECO:0000313" key="12">
    <source>
        <dbReference type="EMBL" id="CAG9563499.1"/>
    </source>
</evidence>
<evidence type="ECO:0000256" key="6">
    <source>
        <dbReference type="ARBA" id="ARBA00023136"/>
    </source>
</evidence>
<dbReference type="Proteomes" id="UP000789524">
    <property type="component" value="Unassembled WGS sequence"/>
</dbReference>
<evidence type="ECO:0000256" key="1">
    <source>
        <dbReference type="ARBA" id="ARBA00004141"/>
    </source>
</evidence>
<keyword evidence="5" id="KW-0297">G-protein coupled receptor</keyword>
<keyword evidence="6 9" id="KW-0472">Membrane</keyword>
<dbReference type="PANTHER" id="PTHR45695:SF15">
    <property type="entry name" value="OPSIN RH2"/>
    <property type="match status" value="1"/>
</dbReference>
<dbReference type="Gene3D" id="1.20.1070.10">
    <property type="entry name" value="Rhodopsin 7-helix transmembrane proteins"/>
    <property type="match status" value="1"/>
</dbReference>
<comment type="similarity">
    <text evidence="2">Belongs to the G-protein coupled receptor 1 family.</text>
</comment>
<evidence type="ECO:0000256" key="3">
    <source>
        <dbReference type="ARBA" id="ARBA00022692"/>
    </source>
</evidence>
<dbReference type="AlphaFoldDB" id="A0A8J2W174"/>
<evidence type="ECO:0000256" key="4">
    <source>
        <dbReference type="ARBA" id="ARBA00022989"/>
    </source>
</evidence>
<keyword evidence="7" id="KW-0675">Receptor</keyword>
<dbReference type="Pfam" id="PF00001">
    <property type="entry name" value="7tm_1"/>
    <property type="match status" value="1"/>
</dbReference>
<dbReference type="PANTHER" id="PTHR45695">
    <property type="entry name" value="LEUCOKININ RECEPTOR-RELATED"/>
    <property type="match status" value="1"/>
</dbReference>
<keyword evidence="8" id="KW-0807">Transducer</keyword>
<dbReference type="SUPFAM" id="SSF81321">
    <property type="entry name" value="Family A G protein-coupled receptor-like"/>
    <property type="match status" value="1"/>
</dbReference>
<dbReference type="GO" id="GO:0004930">
    <property type="term" value="F:G protein-coupled receptor activity"/>
    <property type="evidence" value="ECO:0007669"/>
    <property type="project" value="UniProtKB-KW"/>
</dbReference>
<feature type="transmembrane region" description="Helical" evidence="9">
    <location>
        <begin position="191"/>
        <end position="212"/>
    </location>
</feature>
<dbReference type="OrthoDB" id="5987936at2759"/>
<evidence type="ECO:0000259" key="11">
    <source>
        <dbReference type="PROSITE" id="PS50262"/>
    </source>
</evidence>
<keyword evidence="13" id="KW-1185">Reference proteome</keyword>
<dbReference type="PRINTS" id="PR00237">
    <property type="entry name" value="GPCRRHODOPSN"/>
</dbReference>
<evidence type="ECO:0000256" key="8">
    <source>
        <dbReference type="ARBA" id="ARBA00023224"/>
    </source>
</evidence>
<protein>
    <submittedName>
        <fullName evidence="12">(African queen) hypothetical protein</fullName>
    </submittedName>
</protein>
<evidence type="ECO:0000256" key="7">
    <source>
        <dbReference type="ARBA" id="ARBA00023170"/>
    </source>
</evidence>
<keyword evidence="10" id="KW-0732">Signal</keyword>
<evidence type="ECO:0000256" key="10">
    <source>
        <dbReference type="SAM" id="SignalP"/>
    </source>
</evidence>
<keyword evidence="4 9" id="KW-1133">Transmembrane helix</keyword>
<feature type="domain" description="G-protein coupled receptors family 1 profile" evidence="11">
    <location>
        <begin position="85"/>
        <end position="209"/>
    </location>
</feature>
<evidence type="ECO:0000313" key="13">
    <source>
        <dbReference type="Proteomes" id="UP000789524"/>
    </source>
</evidence>
<evidence type="ECO:0000256" key="5">
    <source>
        <dbReference type="ARBA" id="ARBA00023040"/>
    </source>
</evidence>
<dbReference type="PROSITE" id="PS50262">
    <property type="entry name" value="G_PROTEIN_RECEP_F1_2"/>
    <property type="match status" value="1"/>
</dbReference>
<proteinExistence type="inferred from homology"/>
<reference evidence="12" key="1">
    <citation type="submission" date="2021-09" db="EMBL/GenBank/DDBJ databases">
        <authorList>
            <person name="Martin H S."/>
        </authorList>
    </citation>
    <scope>NUCLEOTIDE SEQUENCE</scope>
</reference>
<feature type="chain" id="PRO_5035257753" evidence="10">
    <location>
        <begin position="24"/>
        <end position="252"/>
    </location>
</feature>
<evidence type="ECO:0000256" key="9">
    <source>
        <dbReference type="SAM" id="Phobius"/>
    </source>
</evidence>
<dbReference type="EMBL" id="CAKASE010000049">
    <property type="protein sequence ID" value="CAG9563499.1"/>
    <property type="molecule type" value="Genomic_DNA"/>
</dbReference>
<comment type="subcellular location">
    <subcellularLocation>
        <location evidence="1">Membrane</location>
        <topology evidence="1">Multi-pass membrane protein</topology>
    </subcellularLocation>
</comment>
<feature type="transmembrane region" description="Helical" evidence="9">
    <location>
        <begin position="154"/>
        <end position="179"/>
    </location>
</feature>